<feature type="compositionally biased region" description="Basic and acidic residues" evidence="1">
    <location>
        <begin position="439"/>
        <end position="450"/>
    </location>
</feature>
<feature type="compositionally biased region" description="Basic and acidic residues" evidence="1">
    <location>
        <begin position="480"/>
        <end position="503"/>
    </location>
</feature>
<feature type="compositionally biased region" description="Basic residues" evidence="1">
    <location>
        <begin position="36"/>
        <end position="49"/>
    </location>
</feature>
<feature type="compositionally biased region" description="Basic and acidic residues" evidence="1">
    <location>
        <begin position="292"/>
        <end position="313"/>
    </location>
</feature>
<accession>A0A6J4LHP3</accession>
<feature type="compositionally biased region" description="Basic and acidic residues" evidence="1">
    <location>
        <begin position="94"/>
        <end position="103"/>
    </location>
</feature>
<gene>
    <name evidence="2" type="ORF">AVDCRST_MAG48-3229</name>
</gene>
<feature type="compositionally biased region" description="Low complexity" evidence="1">
    <location>
        <begin position="263"/>
        <end position="272"/>
    </location>
</feature>
<feature type="region of interest" description="Disordered" evidence="1">
    <location>
        <begin position="26"/>
        <end position="369"/>
    </location>
</feature>
<name>A0A6J4LHP3_9ACTN</name>
<feature type="compositionally biased region" description="Low complexity" evidence="1">
    <location>
        <begin position="152"/>
        <end position="175"/>
    </location>
</feature>
<feature type="non-terminal residue" evidence="2">
    <location>
        <position position="553"/>
    </location>
</feature>
<sequence>DHQCIQPPQAHRRRRRCRCPDRHRRAERLLGQQLGRQRRQRGQRQRRRRPADLRPLHGAQARPAGHGGGRRPGLPQLPEGQPEVGARDTGQGWDAERDGEHLLRRAAGPGPEQLLEGPQRAAGGRPGPADGQQRGLPAEVPDDHRRQRPARHAAGAQRVPAAGAEHAAAARQALHQPHRAPVRRRGEGLPEPGQHPHPHVEGGRLQRRHLRHPDRPRCHRQLPLHPQGPVRGRRCLPRAEVLRGAGRDHQGADRPEAAALGLRPVQPAAPAARPDERRAEPVAGGGRQAHPRLRDRELRQDGRGPHHHVEVGRHAPGLLQPGAALQAAVQRGHGRDQRGRRVPRLDPVHPRQRLEPRLRAGADAGLPAGRRRAGELGQRQRLLLHHPAQAAGGPGEDQGDPAGAQLARRALRDRGVQVPALRRGGRRPHPRQRRQPGAHQDRHREHRDPHPLPGRQPVHDLRARPPAGRRHPARLPVAGDPHRDRQPDHRPVLQHGVDQERHGGQGVPRRHLRHRPGPPSAVGAQEPRLHLEERRRRRDAQGVRGAAADGRGV</sequence>
<feature type="compositionally biased region" description="Basic and acidic residues" evidence="1">
    <location>
        <begin position="245"/>
        <end position="256"/>
    </location>
</feature>
<feature type="compositionally biased region" description="Basic residues" evidence="1">
    <location>
        <begin position="423"/>
        <end position="436"/>
    </location>
</feature>
<dbReference type="AlphaFoldDB" id="A0A6J4LHP3"/>
<evidence type="ECO:0000313" key="2">
    <source>
        <dbReference type="EMBL" id="CAA9333187.1"/>
    </source>
</evidence>
<feature type="region of interest" description="Disordered" evidence="1">
    <location>
        <begin position="388"/>
        <end position="553"/>
    </location>
</feature>
<dbReference type="EMBL" id="CADCTS010000457">
    <property type="protein sequence ID" value="CAA9333187.1"/>
    <property type="molecule type" value="Genomic_DNA"/>
</dbReference>
<evidence type="ECO:0000256" key="1">
    <source>
        <dbReference type="SAM" id="MobiDB-lite"/>
    </source>
</evidence>
<feature type="compositionally biased region" description="Low complexity" evidence="1">
    <location>
        <begin position="542"/>
        <end position="553"/>
    </location>
</feature>
<feature type="non-terminal residue" evidence="2">
    <location>
        <position position="1"/>
    </location>
</feature>
<organism evidence="2">
    <name type="scientific">uncultured Friedmanniella sp</name>
    <dbReference type="NCBI Taxonomy" id="335381"/>
    <lineage>
        <taxon>Bacteria</taxon>
        <taxon>Bacillati</taxon>
        <taxon>Actinomycetota</taxon>
        <taxon>Actinomycetes</taxon>
        <taxon>Propionibacteriales</taxon>
        <taxon>Nocardioidaceae</taxon>
        <taxon>Friedmanniella</taxon>
        <taxon>environmental samples</taxon>
    </lineage>
</organism>
<reference evidence="2" key="1">
    <citation type="submission" date="2020-02" db="EMBL/GenBank/DDBJ databases">
        <authorList>
            <person name="Meier V. D."/>
        </authorList>
    </citation>
    <scope>NUCLEOTIDE SEQUENCE</scope>
    <source>
        <strain evidence="2">AVDCRST_MAG48</strain>
    </source>
</reference>
<proteinExistence type="predicted"/>
<protein>
    <submittedName>
        <fullName evidence="2">Uncharacterized protein</fullName>
    </submittedName>
</protein>
<feature type="compositionally biased region" description="Low complexity" evidence="1">
    <location>
        <begin position="315"/>
        <end position="331"/>
    </location>
</feature>
<feature type="compositionally biased region" description="Basic residues" evidence="1">
    <location>
        <begin position="205"/>
        <end position="222"/>
    </location>
</feature>
<feature type="compositionally biased region" description="Low complexity" evidence="1">
    <location>
        <begin position="117"/>
        <end position="135"/>
    </location>
</feature>
<feature type="compositionally biased region" description="Basic and acidic residues" evidence="1">
    <location>
        <begin position="333"/>
        <end position="360"/>
    </location>
</feature>